<dbReference type="RefSeq" id="WP_330150348.1">
    <property type="nucleotide sequence ID" value="NZ_JAUZMZ010000006.1"/>
</dbReference>
<sequence length="334" mass="36001">MLISEVARRSGVSVRMLRHYDALGLVSPDTRTSSSYRDYSEADVRRLFHVESLRAFGLSLAEVKKALDDPTFSPPTLMDRLVSKTRERIAADNELLANLTRLQSAAPADWDDALRIIALLRAIESDSGYHRQRAALSRDDKVALPAETLAEKLLAEDELNVAGALRWALAQSGGGIPTLSRGLESSDPLVRRRAVVALAELDDPAATSLLLQVLDDPDVDVRDRAALAVAARGRCEPIAALAQMVAEGRRDVEASERLGELADVGMPAEEIVTALRQAVDDVSTDATRGREARLRMAQALAEIDGDSARTALAALAGDDDRTVAATAAVVLHQR</sequence>
<organism evidence="3 4">
    <name type="scientific">Rhodococcus chondri</name>
    <dbReference type="NCBI Taxonomy" id="3065941"/>
    <lineage>
        <taxon>Bacteria</taxon>
        <taxon>Bacillati</taxon>
        <taxon>Actinomycetota</taxon>
        <taxon>Actinomycetes</taxon>
        <taxon>Mycobacteriales</taxon>
        <taxon>Nocardiaceae</taxon>
        <taxon>Rhodococcus</taxon>
    </lineage>
</organism>
<proteinExistence type="predicted"/>
<keyword evidence="4" id="KW-1185">Reference proteome</keyword>
<name>A0ABU7JNP4_9NOCA</name>
<gene>
    <name evidence="3" type="ORF">Q8814_02155</name>
</gene>
<reference evidence="3 4" key="1">
    <citation type="submission" date="2023-08" db="EMBL/GenBank/DDBJ databases">
        <authorList>
            <person name="Girao M."/>
            <person name="Carvalho M.F."/>
        </authorList>
    </citation>
    <scope>NUCLEOTIDE SEQUENCE [LARGE SCALE GENOMIC DNA]</scope>
    <source>
        <strain evidence="3 4">CC-R104</strain>
    </source>
</reference>
<dbReference type="PROSITE" id="PS00552">
    <property type="entry name" value="HTH_MERR_1"/>
    <property type="match status" value="1"/>
</dbReference>
<dbReference type="InterPro" id="IPR016024">
    <property type="entry name" value="ARM-type_fold"/>
</dbReference>
<evidence type="ECO:0000256" key="1">
    <source>
        <dbReference type="ARBA" id="ARBA00023125"/>
    </source>
</evidence>
<feature type="domain" description="HTH merR-type" evidence="2">
    <location>
        <begin position="1"/>
        <end position="69"/>
    </location>
</feature>
<dbReference type="Pfam" id="PF13411">
    <property type="entry name" value="MerR_1"/>
    <property type="match status" value="1"/>
</dbReference>
<evidence type="ECO:0000259" key="2">
    <source>
        <dbReference type="PROSITE" id="PS50937"/>
    </source>
</evidence>
<dbReference type="EMBL" id="JAUZMZ010000006">
    <property type="protein sequence ID" value="MEE2030927.1"/>
    <property type="molecule type" value="Genomic_DNA"/>
</dbReference>
<dbReference type="Pfam" id="PF13646">
    <property type="entry name" value="HEAT_2"/>
    <property type="match status" value="1"/>
</dbReference>
<dbReference type="SUPFAM" id="SSF48371">
    <property type="entry name" value="ARM repeat"/>
    <property type="match status" value="1"/>
</dbReference>
<evidence type="ECO:0000313" key="4">
    <source>
        <dbReference type="Proteomes" id="UP001331936"/>
    </source>
</evidence>
<dbReference type="Gene3D" id="1.10.1660.10">
    <property type="match status" value="1"/>
</dbReference>
<dbReference type="PROSITE" id="PS50937">
    <property type="entry name" value="HTH_MERR_2"/>
    <property type="match status" value="1"/>
</dbReference>
<dbReference type="InterPro" id="IPR009061">
    <property type="entry name" value="DNA-bd_dom_put_sf"/>
</dbReference>
<dbReference type="Gene3D" id="1.25.10.10">
    <property type="entry name" value="Leucine-rich Repeat Variant"/>
    <property type="match status" value="1"/>
</dbReference>
<dbReference type="Proteomes" id="UP001331936">
    <property type="component" value="Unassembled WGS sequence"/>
</dbReference>
<dbReference type="PANTHER" id="PTHR30204">
    <property type="entry name" value="REDOX-CYCLING DRUG-SENSING TRANSCRIPTIONAL ACTIVATOR SOXR"/>
    <property type="match status" value="1"/>
</dbReference>
<dbReference type="InterPro" id="IPR047057">
    <property type="entry name" value="MerR_fam"/>
</dbReference>
<dbReference type="SMART" id="SM00422">
    <property type="entry name" value="HTH_MERR"/>
    <property type="match status" value="1"/>
</dbReference>
<dbReference type="InterPro" id="IPR011989">
    <property type="entry name" value="ARM-like"/>
</dbReference>
<dbReference type="PANTHER" id="PTHR30204:SF93">
    <property type="entry name" value="HTH MERR-TYPE DOMAIN-CONTAINING PROTEIN"/>
    <property type="match status" value="1"/>
</dbReference>
<accession>A0ABU7JNP4</accession>
<evidence type="ECO:0000313" key="3">
    <source>
        <dbReference type="EMBL" id="MEE2030927.1"/>
    </source>
</evidence>
<protein>
    <submittedName>
        <fullName evidence="3">MerR family transcriptional regulator</fullName>
    </submittedName>
</protein>
<keyword evidence="1" id="KW-0238">DNA-binding</keyword>
<dbReference type="SMART" id="SM00567">
    <property type="entry name" value="EZ_HEAT"/>
    <property type="match status" value="2"/>
</dbReference>
<dbReference type="InterPro" id="IPR000551">
    <property type="entry name" value="MerR-type_HTH_dom"/>
</dbReference>
<dbReference type="SUPFAM" id="SSF46955">
    <property type="entry name" value="Putative DNA-binding domain"/>
    <property type="match status" value="1"/>
</dbReference>
<dbReference type="InterPro" id="IPR004155">
    <property type="entry name" value="PBS_lyase_HEAT"/>
</dbReference>
<dbReference type="PRINTS" id="PR00040">
    <property type="entry name" value="HTHMERR"/>
</dbReference>
<comment type="caution">
    <text evidence="3">The sequence shown here is derived from an EMBL/GenBank/DDBJ whole genome shotgun (WGS) entry which is preliminary data.</text>
</comment>